<feature type="transmembrane region" description="Helical" evidence="1">
    <location>
        <begin position="155"/>
        <end position="181"/>
    </location>
</feature>
<name>A0A9D1MK49_9FIRM</name>
<gene>
    <name evidence="3" type="ORF">IAB69_02500</name>
</gene>
<dbReference type="SUPFAM" id="SSF55874">
    <property type="entry name" value="ATPase domain of HSP90 chaperone/DNA topoisomerase II/histidine kinase"/>
    <property type="match status" value="1"/>
</dbReference>
<dbReference type="CDD" id="cd16935">
    <property type="entry name" value="HATPase_AgrC-ComD-like"/>
    <property type="match status" value="1"/>
</dbReference>
<organism evidence="3 4">
    <name type="scientific">Candidatus Coproplasma excrementigallinarum</name>
    <dbReference type="NCBI Taxonomy" id="2840747"/>
    <lineage>
        <taxon>Bacteria</taxon>
        <taxon>Bacillati</taxon>
        <taxon>Bacillota</taxon>
        <taxon>Clostridia</taxon>
        <taxon>Eubacteriales</taxon>
        <taxon>Candidatus Coproplasma</taxon>
    </lineage>
</organism>
<comment type="caution">
    <text evidence="3">The sequence shown here is derived from an EMBL/GenBank/DDBJ whole genome shotgun (WGS) entry which is preliminary data.</text>
</comment>
<protein>
    <submittedName>
        <fullName evidence="3">Sensor histidine kinase</fullName>
    </submittedName>
</protein>
<evidence type="ECO:0000313" key="4">
    <source>
        <dbReference type="Proteomes" id="UP000824110"/>
    </source>
</evidence>
<dbReference type="InterPro" id="IPR036890">
    <property type="entry name" value="HATPase_C_sf"/>
</dbReference>
<sequence>MPLEEFFQIRIYHGYILQLFFAEALFFPVLERRSHFVVRIILSFLVFALLSVVATNVIYHWLPAGLNSLTIFLLSLAMGAVCFKSNFKELLFCFVGAQLLQNLAHNIENVFYLPFSKDISNTGWFFISVAAMAVVYVAAWFIIIRRFSGGKKISLQSYGVLAIALFSMLFCYAIQFLFQVYELDGIWVIRLALIFSDVLTLMLQFGLQGYKWKVDENAELERLIAQESKHYESMKSNMDIINMKAHDLKHFIADLRGGKYMDDSGLAEIQEAVEKYEQSANTGNNALDAVLTEKMYICHKNEIAFSTMIDGSLLSFMGLSDITSVFGNILSNAIEYEIAVPEKDKRYILLKVFRKGALVCIHSENYCTAHLEFADSLPQTTKGSAVYHGFGLKSVRYVAKKYGGNLTVSNDGETFAVDIIVPIPQEKKH</sequence>
<evidence type="ECO:0000256" key="1">
    <source>
        <dbReference type="SAM" id="Phobius"/>
    </source>
</evidence>
<reference evidence="3" key="1">
    <citation type="submission" date="2020-10" db="EMBL/GenBank/DDBJ databases">
        <authorList>
            <person name="Gilroy R."/>
        </authorList>
    </citation>
    <scope>NUCLEOTIDE SEQUENCE</scope>
    <source>
        <strain evidence="3">CHK195-12923</strain>
    </source>
</reference>
<dbReference type="GO" id="GO:0016301">
    <property type="term" value="F:kinase activity"/>
    <property type="evidence" value="ECO:0007669"/>
    <property type="project" value="UniProtKB-KW"/>
</dbReference>
<dbReference type="EMBL" id="DVNE01000023">
    <property type="protein sequence ID" value="HIU61499.1"/>
    <property type="molecule type" value="Genomic_DNA"/>
</dbReference>
<keyword evidence="1" id="KW-0472">Membrane</keyword>
<feature type="domain" description="Sensor histidine kinase NatK-like C-terminal" evidence="2">
    <location>
        <begin position="319"/>
        <end position="422"/>
    </location>
</feature>
<feature type="transmembrane region" description="Helical" evidence="1">
    <location>
        <begin position="37"/>
        <end position="59"/>
    </location>
</feature>
<evidence type="ECO:0000313" key="3">
    <source>
        <dbReference type="EMBL" id="HIU61499.1"/>
    </source>
</evidence>
<feature type="transmembrane region" description="Helical" evidence="1">
    <location>
        <begin position="124"/>
        <end position="143"/>
    </location>
</feature>
<feature type="transmembrane region" description="Helical" evidence="1">
    <location>
        <begin position="90"/>
        <end position="112"/>
    </location>
</feature>
<accession>A0A9D1MK49</accession>
<proteinExistence type="predicted"/>
<dbReference type="Gene3D" id="3.30.565.10">
    <property type="entry name" value="Histidine kinase-like ATPase, C-terminal domain"/>
    <property type="match status" value="1"/>
</dbReference>
<dbReference type="InterPro" id="IPR032834">
    <property type="entry name" value="NatK-like_C"/>
</dbReference>
<dbReference type="Pfam" id="PF14501">
    <property type="entry name" value="HATPase_c_5"/>
    <property type="match status" value="1"/>
</dbReference>
<keyword evidence="3" id="KW-0418">Kinase</keyword>
<reference evidence="3" key="2">
    <citation type="journal article" date="2021" name="PeerJ">
        <title>Extensive microbial diversity within the chicken gut microbiome revealed by metagenomics and culture.</title>
        <authorList>
            <person name="Gilroy R."/>
            <person name="Ravi A."/>
            <person name="Getino M."/>
            <person name="Pursley I."/>
            <person name="Horton D.L."/>
            <person name="Alikhan N.F."/>
            <person name="Baker D."/>
            <person name="Gharbi K."/>
            <person name="Hall N."/>
            <person name="Watson M."/>
            <person name="Adriaenssens E.M."/>
            <person name="Foster-Nyarko E."/>
            <person name="Jarju S."/>
            <person name="Secka A."/>
            <person name="Antonio M."/>
            <person name="Oren A."/>
            <person name="Chaudhuri R.R."/>
            <person name="La Ragione R."/>
            <person name="Hildebrand F."/>
            <person name="Pallen M.J."/>
        </authorList>
    </citation>
    <scope>NUCLEOTIDE SEQUENCE</scope>
    <source>
        <strain evidence="3">CHK195-12923</strain>
    </source>
</reference>
<feature type="transmembrane region" description="Helical" evidence="1">
    <location>
        <begin position="65"/>
        <end position="83"/>
    </location>
</feature>
<keyword evidence="3" id="KW-0808">Transferase</keyword>
<dbReference type="AlphaFoldDB" id="A0A9D1MK49"/>
<feature type="transmembrane region" description="Helical" evidence="1">
    <location>
        <begin position="12"/>
        <end position="30"/>
    </location>
</feature>
<keyword evidence="1" id="KW-0812">Transmembrane</keyword>
<dbReference type="Proteomes" id="UP000824110">
    <property type="component" value="Unassembled WGS sequence"/>
</dbReference>
<keyword evidence="1" id="KW-1133">Transmembrane helix</keyword>
<evidence type="ECO:0000259" key="2">
    <source>
        <dbReference type="Pfam" id="PF14501"/>
    </source>
</evidence>
<feature type="transmembrane region" description="Helical" evidence="1">
    <location>
        <begin position="187"/>
        <end position="207"/>
    </location>
</feature>